<feature type="transmembrane region" description="Helical" evidence="1">
    <location>
        <begin position="15"/>
        <end position="38"/>
    </location>
</feature>
<feature type="transmembrane region" description="Helical" evidence="1">
    <location>
        <begin position="294"/>
        <end position="313"/>
    </location>
</feature>
<reference evidence="2 3" key="1">
    <citation type="submission" date="2019-10" db="EMBL/GenBank/DDBJ databases">
        <title>Evaluation of single-gene subtyping targets for Pseudomonas.</title>
        <authorList>
            <person name="Reichler S.J."/>
            <person name="Orsi R.H."/>
            <person name="Wiedmann M."/>
            <person name="Martin N.H."/>
            <person name="Murphy S.I."/>
        </authorList>
    </citation>
    <scope>NUCLEOTIDE SEQUENCE [LARGE SCALE GENOMIC DNA]</scope>
    <source>
        <strain evidence="2 3">FSL R10-2932</strain>
    </source>
</reference>
<proteinExistence type="predicted"/>
<feature type="transmembrane region" description="Helical" evidence="1">
    <location>
        <begin position="382"/>
        <end position="401"/>
    </location>
</feature>
<accession>A0A7X2BWX2</accession>
<keyword evidence="1" id="KW-0472">Membrane</keyword>
<feature type="transmembrane region" description="Helical" evidence="1">
    <location>
        <begin position="153"/>
        <end position="170"/>
    </location>
</feature>
<comment type="caution">
    <text evidence="2">The sequence shown here is derived from an EMBL/GenBank/DDBJ whole genome shotgun (WGS) entry which is preliminary data.</text>
</comment>
<feature type="transmembrane region" description="Helical" evidence="1">
    <location>
        <begin position="210"/>
        <end position="229"/>
    </location>
</feature>
<feature type="transmembrane region" description="Helical" evidence="1">
    <location>
        <begin position="325"/>
        <end position="349"/>
    </location>
</feature>
<evidence type="ECO:0000313" key="3">
    <source>
        <dbReference type="Proteomes" id="UP000447574"/>
    </source>
</evidence>
<gene>
    <name evidence="2" type="ORF">GHO37_27125</name>
</gene>
<feature type="transmembrane region" description="Helical" evidence="1">
    <location>
        <begin position="235"/>
        <end position="258"/>
    </location>
</feature>
<evidence type="ECO:0000313" key="2">
    <source>
        <dbReference type="EMBL" id="MQT77917.1"/>
    </source>
</evidence>
<evidence type="ECO:0000256" key="1">
    <source>
        <dbReference type="SAM" id="Phobius"/>
    </source>
</evidence>
<feature type="transmembrane region" description="Helical" evidence="1">
    <location>
        <begin position="120"/>
        <end position="141"/>
    </location>
</feature>
<sequence length="418" mass="45799">MPPLEKQNKINFDKIIYLFIAASPGGFKIFILLILGILPSNIQGVIANDLSIVGFLTMITAIGAGTQLLHVIPKKISSSDSEARTVLKSALIKLLPYIFFICITFYLIDSQILKSSSSDFETAILLFSSSIYWIFRHYYLAREATNKLILMEAWTWLSTTILFITLYNLGNLTAENALISISISYTISFSTSLTKVMLHKENNKISIIRDSASIGLSNLISGGIINLVPSICYNLGNAALAGTMGLMINISSVTLTLIRAQLYKKSPQISSAISEKNPNIIAICKNTQLTITKLILASSLALQPINVISSYYTQHNTSLISTFGYSILITALIGVPQLSAINSIVANFIGKSRGMLIANTAHATLSISITYIFHIVFNNASITFIAFLISSSLLFVGRNIVINRMTFDELNKTINLAR</sequence>
<dbReference type="AlphaFoldDB" id="A0A7X2BWX2"/>
<dbReference type="Proteomes" id="UP000447574">
    <property type="component" value="Unassembled WGS sequence"/>
</dbReference>
<evidence type="ECO:0008006" key="4">
    <source>
        <dbReference type="Google" id="ProtNLM"/>
    </source>
</evidence>
<organism evidence="2 3">
    <name type="scientific">Pseudomonas helleri</name>
    <dbReference type="NCBI Taxonomy" id="1608996"/>
    <lineage>
        <taxon>Bacteria</taxon>
        <taxon>Pseudomonadati</taxon>
        <taxon>Pseudomonadota</taxon>
        <taxon>Gammaproteobacteria</taxon>
        <taxon>Pseudomonadales</taxon>
        <taxon>Pseudomonadaceae</taxon>
        <taxon>Pseudomonas</taxon>
    </lineage>
</organism>
<keyword evidence="1" id="KW-1133">Transmembrane helix</keyword>
<dbReference type="EMBL" id="WIWF01000209">
    <property type="protein sequence ID" value="MQT77917.1"/>
    <property type="molecule type" value="Genomic_DNA"/>
</dbReference>
<name>A0A7X2BWX2_9PSED</name>
<feature type="transmembrane region" description="Helical" evidence="1">
    <location>
        <begin position="176"/>
        <end position="198"/>
    </location>
</feature>
<keyword evidence="1" id="KW-0812">Transmembrane</keyword>
<feature type="transmembrane region" description="Helical" evidence="1">
    <location>
        <begin position="90"/>
        <end position="108"/>
    </location>
</feature>
<feature type="transmembrane region" description="Helical" evidence="1">
    <location>
        <begin position="50"/>
        <end position="69"/>
    </location>
</feature>
<protein>
    <recommendedName>
        <fullName evidence="4">Oligosaccharide flippase family protein</fullName>
    </recommendedName>
</protein>
<feature type="transmembrane region" description="Helical" evidence="1">
    <location>
        <begin position="356"/>
        <end position="376"/>
    </location>
</feature>
<dbReference type="RefSeq" id="WP_153439185.1">
    <property type="nucleotide sequence ID" value="NZ_WIWF01000209.1"/>
</dbReference>